<proteinExistence type="predicted"/>
<reference evidence="1" key="2">
    <citation type="journal article" date="2015" name="Data Brief">
        <title>Shoot transcriptome of the giant reed, Arundo donax.</title>
        <authorList>
            <person name="Barrero R.A."/>
            <person name="Guerrero F.D."/>
            <person name="Moolhuijzen P."/>
            <person name="Goolsby J.A."/>
            <person name="Tidwell J."/>
            <person name="Bellgard S.E."/>
            <person name="Bellgard M.I."/>
        </authorList>
    </citation>
    <scope>NUCLEOTIDE SEQUENCE</scope>
    <source>
        <tissue evidence="1">Shoot tissue taken approximately 20 cm above the soil surface</tissue>
    </source>
</reference>
<accession>A0A0A9GIX7</accession>
<reference evidence="1" key="1">
    <citation type="submission" date="2014-09" db="EMBL/GenBank/DDBJ databases">
        <authorList>
            <person name="Magalhaes I.L.F."/>
            <person name="Oliveira U."/>
            <person name="Santos F.R."/>
            <person name="Vidigal T.H.D.A."/>
            <person name="Brescovit A.D."/>
            <person name="Santos A.J."/>
        </authorList>
    </citation>
    <scope>NUCLEOTIDE SEQUENCE</scope>
    <source>
        <tissue evidence="1">Shoot tissue taken approximately 20 cm above the soil surface</tissue>
    </source>
</reference>
<protein>
    <submittedName>
        <fullName evidence="1">Uncharacterized protein</fullName>
    </submittedName>
</protein>
<dbReference type="AlphaFoldDB" id="A0A0A9GIX7"/>
<name>A0A0A9GIX7_ARUDO</name>
<dbReference type="EMBL" id="GBRH01172826">
    <property type="protein sequence ID" value="JAE25070.1"/>
    <property type="molecule type" value="Transcribed_RNA"/>
</dbReference>
<evidence type="ECO:0000313" key="1">
    <source>
        <dbReference type="EMBL" id="JAE25070.1"/>
    </source>
</evidence>
<organism evidence="1">
    <name type="scientific">Arundo donax</name>
    <name type="common">Giant reed</name>
    <name type="synonym">Donax arundinaceus</name>
    <dbReference type="NCBI Taxonomy" id="35708"/>
    <lineage>
        <taxon>Eukaryota</taxon>
        <taxon>Viridiplantae</taxon>
        <taxon>Streptophyta</taxon>
        <taxon>Embryophyta</taxon>
        <taxon>Tracheophyta</taxon>
        <taxon>Spermatophyta</taxon>
        <taxon>Magnoliopsida</taxon>
        <taxon>Liliopsida</taxon>
        <taxon>Poales</taxon>
        <taxon>Poaceae</taxon>
        <taxon>PACMAD clade</taxon>
        <taxon>Arundinoideae</taxon>
        <taxon>Arundineae</taxon>
        <taxon>Arundo</taxon>
    </lineage>
</organism>
<sequence>MMLMLNHPMFEEKICSLQKFANSLRSKKYLFEEVGTIDAH</sequence>